<dbReference type="EMBL" id="FNSH01000001">
    <property type="protein sequence ID" value="SEB89585.1"/>
    <property type="molecule type" value="Genomic_DNA"/>
</dbReference>
<dbReference type="RefSeq" id="WP_002564090.1">
    <property type="nucleotide sequence ID" value="NZ_CALJSN010000009.1"/>
</dbReference>
<dbReference type="PANTHER" id="PTHR33162:SF1">
    <property type="entry name" value="SEC-INDEPENDENT PROTEIN TRANSLOCASE PROTEIN TATA, CHLOROPLASTIC"/>
    <property type="match status" value="1"/>
</dbReference>
<dbReference type="GO" id="GO:0015031">
    <property type="term" value="P:protein transport"/>
    <property type="evidence" value="ECO:0007669"/>
    <property type="project" value="UniProtKB-KW"/>
</dbReference>
<keyword evidence="3" id="KW-0812">Transmembrane</keyword>
<evidence type="ECO:0000256" key="6">
    <source>
        <dbReference type="ARBA" id="ARBA00023010"/>
    </source>
</evidence>
<keyword evidence="2" id="KW-0813">Transport</keyword>
<comment type="subcellular location">
    <subcellularLocation>
        <location evidence="1">Membrane</location>
        <topology evidence="1">Single-pass membrane protein</topology>
    </subcellularLocation>
</comment>
<dbReference type="PANTHER" id="PTHR33162">
    <property type="entry name" value="SEC-INDEPENDENT PROTEIN TRANSLOCASE PROTEIN TATA, CHLOROPLASTIC"/>
    <property type="match status" value="1"/>
</dbReference>
<evidence type="ECO:0000313" key="9">
    <source>
        <dbReference type="EMBL" id="SEB89585.1"/>
    </source>
</evidence>
<reference evidence="9 10" key="1">
    <citation type="submission" date="2016-10" db="EMBL/GenBank/DDBJ databases">
        <authorList>
            <person name="Varghese N."/>
            <person name="Submissions S."/>
        </authorList>
    </citation>
    <scope>NUCLEOTIDE SEQUENCE [LARGE SCALE GENOMIC DNA]</scope>
    <source>
        <strain evidence="9 10">DSM 20586</strain>
    </source>
</reference>
<evidence type="ECO:0000256" key="8">
    <source>
        <dbReference type="SAM" id="MobiDB-lite"/>
    </source>
</evidence>
<evidence type="ECO:0000313" key="10">
    <source>
        <dbReference type="Proteomes" id="UP000183687"/>
    </source>
</evidence>
<accession>A0AB38A8A5</accession>
<gene>
    <name evidence="9" type="ORF">SAMN04489746_1243</name>
</gene>
<dbReference type="Proteomes" id="UP000183687">
    <property type="component" value="Unassembled WGS sequence"/>
</dbReference>
<protein>
    <submittedName>
        <fullName evidence="9">Sec-independent protein translocase protein TatB</fullName>
    </submittedName>
</protein>
<evidence type="ECO:0000256" key="7">
    <source>
        <dbReference type="ARBA" id="ARBA00023136"/>
    </source>
</evidence>
<dbReference type="AlphaFoldDB" id="A0AB38A8A5"/>
<dbReference type="PRINTS" id="PR01506">
    <property type="entry name" value="TATBPROTEIN"/>
</dbReference>
<feature type="compositionally biased region" description="Low complexity" evidence="8">
    <location>
        <begin position="133"/>
        <end position="158"/>
    </location>
</feature>
<dbReference type="Pfam" id="PF02416">
    <property type="entry name" value="TatA_B_E"/>
    <property type="match status" value="1"/>
</dbReference>
<evidence type="ECO:0000256" key="5">
    <source>
        <dbReference type="ARBA" id="ARBA00022989"/>
    </source>
</evidence>
<evidence type="ECO:0000256" key="4">
    <source>
        <dbReference type="ARBA" id="ARBA00022927"/>
    </source>
</evidence>
<name>A0AB38A8A5_9ACTN</name>
<dbReference type="Gene3D" id="1.20.5.3310">
    <property type="match status" value="1"/>
</dbReference>
<proteinExistence type="predicted"/>
<dbReference type="InterPro" id="IPR003369">
    <property type="entry name" value="TatA/B/E"/>
</dbReference>
<comment type="caution">
    <text evidence="9">The sequence shown here is derived from an EMBL/GenBank/DDBJ whole genome shotgun (WGS) entry which is preliminary data.</text>
</comment>
<organism evidence="9 10">
    <name type="scientific">Atopobium minutum</name>
    <dbReference type="NCBI Taxonomy" id="1381"/>
    <lineage>
        <taxon>Bacteria</taxon>
        <taxon>Bacillati</taxon>
        <taxon>Actinomycetota</taxon>
        <taxon>Coriobacteriia</taxon>
        <taxon>Coriobacteriales</taxon>
        <taxon>Atopobiaceae</taxon>
        <taxon>Atopobium</taxon>
    </lineage>
</organism>
<keyword evidence="6" id="KW-0811">Translocation</keyword>
<feature type="region of interest" description="Disordered" evidence="8">
    <location>
        <begin position="101"/>
        <end position="164"/>
    </location>
</feature>
<sequence>MFGIGETELALILLFGFLMFGPDKLPGMGRTIGRALRQFRTAQDGVTKVVQSEIIDPISKSADADMSSSIEDELDADIDTSKKETFAQKKARLAAEAAATKSDLSAASDVPQEDGATAAAATTDVEPESTPNAGATATAVSTADATPASSTESQSAEQAADKPEISTSAASLYGLTTTAASAVVAAKKDASDSIKEEGE</sequence>
<dbReference type="GO" id="GO:0016020">
    <property type="term" value="C:membrane"/>
    <property type="evidence" value="ECO:0007669"/>
    <property type="project" value="UniProtKB-SubCell"/>
</dbReference>
<keyword evidence="7" id="KW-0472">Membrane</keyword>
<evidence type="ECO:0000256" key="1">
    <source>
        <dbReference type="ARBA" id="ARBA00004167"/>
    </source>
</evidence>
<keyword evidence="4" id="KW-0653">Protein transport</keyword>
<evidence type="ECO:0000256" key="2">
    <source>
        <dbReference type="ARBA" id="ARBA00022448"/>
    </source>
</evidence>
<evidence type="ECO:0000256" key="3">
    <source>
        <dbReference type="ARBA" id="ARBA00022692"/>
    </source>
</evidence>
<keyword evidence="5" id="KW-1133">Transmembrane helix</keyword>